<feature type="transmembrane region" description="Helical" evidence="10">
    <location>
        <begin position="266"/>
        <end position="286"/>
    </location>
</feature>
<keyword evidence="3" id="KW-0813">Transport</keyword>
<evidence type="ECO:0000256" key="5">
    <source>
        <dbReference type="ARBA" id="ARBA00022496"/>
    </source>
</evidence>
<dbReference type="Proteomes" id="UP000553776">
    <property type="component" value="Unassembled WGS sequence"/>
</dbReference>
<feature type="transmembrane region" description="Helical" evidence="10">
    <location>
        <begin position="292"/>
        <end position="313"/>
    </location>
</feature>
<gene>
    <name evidence="11" type="ORF">H7B90_00185</name>
</gene>
<comment type="similarity">
    <text evidence="2">Belongs to the binding-protein-dependent transport system permease family. FecCD subfamily.</text>
</comment>
<keyword evidence="12" id="KW-1185">Reference proteome</keyword>
<keyword evidence="9 10" id="KW-0472">Membrane</keyword>
<dbReference type="PANTHER" id="PTHR30472">
    <property type="entry name" value="FERRIC ENTEROBACTIN TRANSPORT SYSTEM PERMEASE PROTEIN"/>
    <property type="match status" value="1"/>
</dbReference>
<comment type="subcellular location">
    <subcellularLocation>
        <location evidence="1">Cell membrane</location>
        <topology evidence="1">Multi-pass membrane protein</topology>
    </subcellularLocation>
</comment>
<dbReference type="AlphaFoldDB" id="A0A841TRR3"/>
<feature type="transmembrane region" description="Helical" evidence="10">
    <location>
        <begin position="12"/>
        <end position="30"/>
    </location>
</feature>
<dbReference type="Pfam" id="PF01032">
    <property type="entry name" value="FecCD"/>
    <property type="match status" value="1"/>
</dbReference>
<dbReference type="InterPro" id="IPR000522">
    <property type="entry name" value="ABC_transptr_permease_BtuC"/>
</dbReference>
<feature type="transmembrane region" description="Helical" evidence="10">
    <location>
        <begin position="226"/>
        <end position="254"/>
    </location>
</feature>
<evidence type="ECO:0000256" key="7">
    <source>
        <dbReference type="ARBA" id="ARBA00022989"/>
    </source>
</evidence>
<organism evidence="11 12">
    <name type="scientific">Cohnella xylanilytica</name>
    <dbReference type="NCBI Taxonomy" id="557555"/>
    <lineage>
        <taxon>Bacteria</taxon>
        <taxon>Bacillati</taxon>
        <taxon>Bacillota</taxon>
        <taxon>Bacilli</taxon>
        <taxon>Bacillales</taxon>
        <taxon>Paenibacillaceae</taxon>
        <taxon>Cohnella</taxon>
    </lineage>
</organism>
<evidence type="ECO:0000256" key="4">
    <source>
        <dbReference type="ARBA" id="ARBA00022475"/>
    </source>
</evidence>
<accession>A0A841TRR3</accession>
<keyword evidence="5" id="KW-0410">Iron transport</keyword>
<dbReference type="GO" id="GO:0005886">
    <property type="term" value="C:plasma membrane"/>
    <property type="evidence" value="ECO:0007669"/>
    <property type="project" value="UniProtKB-SubCell"/>
</dbReference>
<evidence type="ECO:0000256" key="3">
    <source>
        <dbReference type="ARBA" id="ARBA00022448"/>
    </source>
</evidence>
<dbReference type="InterPro" id="IPR037294">
    <property type="entry name" value="ABC_BtuC-like"/>
</dbReference>
<sequence>MANRANLNWKIVVLVALSLALIALFLFLHVGNWDYAIPRRSLKIAALVMTGCAIAFSTTVFQTISNNRILTPSILGLDSLYMLLQTAIIYFVGSGSILVKNGSYNFLLSAVLMILFSAVLYRFVFRKDRQNLYFLLLIGLVIGTMFQSFSTFMEVLIDPNEFLILQGKMFASFNNVNTKIVAISAAALLLTTAYFLRYAKYLDVLSLGRDHAVNLGVDYERIVRRLLVVVSVLVSVSTALVGPITFLGLLVVNVAHAFFRTYRHRYLIAGSILIAVVALVGGQLLAERVFVFSTPISVIINFAGGLYFLYLLLKENRSW</sequence>
<dbReference type="Gene3D" id="1.10.3470.10">
    <property type="entry name" value="ABC transporter involved in vitamin B12 uptake, BtuC"/>
    <property type="match status" value="1"/>
</dbReference>
<dbReference type="RefSeq" id="WP_185133845.1">
    <property type="nucleotide sequence ID" value="NZ_JACJVR010000002.1"/>
</dbReference>
<dbReference type="CDD" id="cd06550">
    <property type="entry name" value="TM_ABC_iron-siderophores_like"/>
    <property type="match status" value="1"/>
</dbReference>
<feature type="transmembrane region" description="Helical" evidence="10">
    <location>
        <begin position="42"/>
        <end position="61"/>
    </location>
</feature>
<protein>
    <submittedName>
        <fullName evidence="11">Iron chelate uptake ABC transporter family permease subunit</fullName>
    </submittedName>
</protein>
<feature type="transmembrane region" description="Helical" evidence="10">
    <location>
        <begin position="178"/>
        <end position="196"/>
    </location>
</feature>
<keyword evidence="4" id="KW-1003">Cell membrane</keyword>
<evidence type="ECO:0000256" key="9">
    <source>
        <dbReference type="ARBA" id="ARBA00023136"/>
    </source>
</evidence>
<name>A0A841TRR3_9BACL</name>
<proteinExistence type="inferred from homology"/>
<reference evidence="11 12" key="1">
    <citation type="submission" date="2020-08" db="EMBL/GenBank/DDBJ databases">
        <title>Cohnella phylogeny.</title>
        <authorList>
            <person name="Dunlap C."/>
        </authorList>
    </citation>
    <scope>NUCLEOTIDE SEQUENCE [LARGE SCALE GENOMIC DNA]</scope>
    <source>
        <strain evidence="11 12">DSM 25239</strain>
    </source>
</reference>
<dbReference type="EMBL" id="JACJVR010000002">
    <property type="protein sequence ID" value="MBB6689808.1"/>
    <property type="molecule type" value="Genomic_DNA"/>
</dbReference>
<evidence type="ECO:0000256" key="1">
    <source>
        <dbReference type="ARBA" id="ARBA00004651"/>
    </source>
</evidence>
<keyword evidence="8" id="KW-0408">Iron</keyword>
<feature type="transmembrane region" description="Helical" evidence="10">
    <location>
        <begin position="81"/>
        <end position="99"/>
    </location>
</feature>
<evidence type="ECO:0000313" key="11">
    <source>
        <dbReference type="EMBL" id="MBB6689808.1"/>
    </source>
</evidence>
<dbReference type="PANTHER" id="PTHR30472:SF19">
    <property type="entry name" value="PETROBACTIN IMPORT SYSTEM PERMEASE PROTEIN YCLO"/>
    <property type="match status" value="1"/>
</dbReference>
<feature type="transmembrane region" description="Helical" evidence="10">
    <location>
        <begin position="106"/>
        <end position="125"/>
    </location>
</feature>
<keyword evidence="6 10" id="KW-0812">Transmembrane</keyword>
<dbReference type="SUPFAM" id="SSF81345">
    <property type="entry name" value="ABC transporter involved in vitamin B12 uptake, BtuC"/>
    <property type="match status" value="1"/>
</dbReference>
<dbReference type="GO" id="GO:0033214">
    <property type="term" value="P:siderophore-iron import into cell"/>
    <property type="evidence" value="ECO:0007669"/>
    <property type="project" value="TreeGrafter"/>
</dbReference>
<evidence type="ECO:0000256" key="6">
    <source>
        <dbReference type="ARBA" id="ARBA00022692"/>
    </source>
</evidence>
<keyword evidence="7 10" id="KW-1133">Transmembrane helix</keyword>
<evidence type="ECO:0000256" key="10">
    <source>
        <dbReference type="SAM" id="Phobius"/>
    </source>
</evidence>
<comment type="caution">
    <text evidence="11">The sequence shown here is derived from an EMBL/GenBank/DDBJ whole genome shotgun (WGS) entry which is preliminary data.</text>
</comment>
<dbReference type="FunFam" id="1.10.3470.10:FF:000004">
    <property type="entry name" value="Iron compound ABC transporter, permease"/>
    <property type="match status" value="1"/>
</dbReference>
<evidence type="ECO:0000256" key="8">
    <source>
        <dbReference type="ARBA" id="ARBA00023004"/>
    </source>
</evidence>
<feature type="transmembrane region" description="Helical" evidence="10">
    <location>
        <begin position="131"/>
        <end position="157"/>
    </location>
</feature>
<evidence type="ECO:0000313" key="12">
    <source>
        <dbReference type="Proteomes" id="UP000553776"/>
    </source>
</evidence>
<dbReference type="GO" id="GO:0022857">
    <property type="term" value="F:transmembrane transporter activity"/>
    <property type="evidence" value="ECO:0007669"/>
    <property type="project" value="InterPro"/>
</dbReference>
<keyword evidence="5" id="KW-0406">Ion transport</keyword>
<evidence type="ECO:0000256" key="2">
    <source>
        <dbReference type="ARBA" id="ARBA00007935"/>
    </source>
</evidence>